<dbReference type="AlphaFoldDB" id="A0A0N4X176"/>
<dbReference type="SMART" id="SM00289">
    <property type="entry name" value="WR1"/>
    <property type="match status" value="2"/>
</dbReference>
<protein>
    <submittedName>
        <fullName evidence="3">Kunitz/Bovine pancreatic trypsin inhibitor domain protein</fullName>
    </submittedName>
</protein>
<dbReference type="SMART" id="SM00131">
    <property type="entry name" value="KU"/>
    <property type="match status" value="7"/>
</dbReference>
<reference evidence="3" key="1">
    <citation type="submission" date="2016-04" db="UniProtKB">
        <authorList>
            <consortium name="WormBaseParasite"/>
        </authorList>
    </citation>
    <scope>IDENTIFICATION</scope>
</reference>
<feature type="domain" description="BPTI/Kunitz inhibitor" evidence="2">
    <location>
        <begin position="577"/>
        <end position="627"/>
    </location>
</feature>
<feature type="region of interest" description="Disordered" evidence="1">
    <location>
        <begin position="150"/>
        <end position="171"/>
    </location>
</feature>
<feature type="compositionally biased region" description="Low complexity" evidence="1">
    <location>
        <begin position="321"/>
        <end position="335"/>
    </location>
</feature>
<organism evidence="3">
    <name type="scientific">Haemonchus placei</name>
    <name type="common">Barber's pole worm</name>
    <dbReference type="NCBI Taxonomy" id="6290"/>
    <lineage>
        <taxon>Eukaryota</taxon>
        <taxon>Metazoa</taxon>
        <taxon>Ecdysozoa</taxon>
        <taxon>Nematoda</taxon>
        <taxon>Chromadorea</taxon>
        <taxon>Rhabditida</taxon>
        <taxon>Rhabditina</taxon>
        <taxon>Rhabditomorpha</taxon>
        <taxon>Strongyloidea</taxon>
        <taxon>Trichostrongylidae</taxon>
        <taxon>Haemonchus</taxon>
    </lineage>
</organism>
<feature type="compositionally biased region" description="Polar residues" evidence="1">
    <location>
        <begin position="349"/>
        <end position="359"/>
    </location>
</feature>
<feature type="domain" description="BPTI/Kunitz inhibitor" evidence="2">
    <location>
        <begin position="183"/>
        <end position="234"/>
    </location>
</feature>
<sequence length="801" mass="89998">LINRIISDYSLLCAEGVPLLMEDHRPRPCQPRPWLPEHKCPASFWCHEGDDESSYYCCPKNRKFENRCHLPPATGHGTLSMRRFYYDWMSDGCHELHYTGIGGNENSFMTYESCEEACRGELFHVCMLALVFSSCSKLYPLSKTSTSSVRKVTESATSSSPESYESSPEDEQLQTLWQDTNPCEAPASAGSPGGIARKMWYFDESAISCVPFVFLGSGGNANRFADQGTCMRTCGSGKPTRASCELPSQFGNGTFKIPRYYFDKTAKQCELFYYSGNGGNENRFLKKAKCERLCLGSSFNFFFSFLISSSLVSFPDSASPTTAAAPTPTQSETSSDQILRKSSSREETNQNYTSSSEEATTLDPFPTLINIPKGIGQQILFASSFFRCKILFQSSYHHSHNFTAALFQQVALDVSPCQSPLRGDVVIMCVLDGVTCPAGTFCQVGDAQSICCPTLPEPQCEQPQRPGVGTSTLLRWYYKPSTRQCHMFVFHGFQGNQNNFESLQECESTCRDLNPCEEGAPLPAIDGSQKILVFYTFFLFLFLLPLECSIQSLTRHVLYFRLMKMGLYYWNGMSSECLMPEDAGHGVESSHRWSYDSPTRKCVSFIYHGYGGNQNNFLSRNDCETACIPTNPCDQPVSSGHGNKFISRFFFSKEYGQCLHFAYSGEGGNSNNFANLRECVDTCMSNSSYFRCKLISILAFELLFSKLPESFCLQPRPPLNVCLSPNSPPVQRIQFTYDPLADRCVRFSYSSCSPDYNLNHFETDSQCQRLCCNQGYDLVYKRKLLMLNDSPLDDSEDSDRL</sequence>
<dbReference type="InterPro" id="IPR006150">
    <property type="entry name" value="Cys_repeat_1"/>
</dbReference>
<name>A0A0N4X176_HAEPC</name>
<dbReference type="WBParaSite" id="HPLM_0001805701-mRNA-1">
    <property type="protein sequence ID" value="HPLM_0001805701-mRNA-1"/>
    <property type="gene ID" value="HPLM_0001805701"/>
</dbReference>
<dbReference type="PROSITE" id="PS50279">
    <property type="entry name" value="BPTI_KUNITZ_2"/>
    <property type="match status" value="7"/>
</dbReference>
<dbReference type="OMA" id="WIERFTE"/>
<evidence type="ECO:0000259" key="2">
    <source>
        <dbReference type="PROSITE" id="PS50279"/>
    </source>
</evidence>
<feature type="domain" description="BPTI/Kunitz inhibitor" evidence="2">
    <location>
        <begin position="244"/>
        <end position="294"/>
    </location>
</feature>
<dbReference type="GO" id="GO:0004867">
    <property type="term" value="F:serine-type endopeptidase inhibitor activity"/>
    <property type="evidence" value="ECO:0007669"/>
    <property type="project" value="InterPro"/>
</dbReference>
<evidence type="ECO:0000313" key="3">
    <source>
        <dbReference type="WBParaSite" id="HPLM_0001805701-mRNA-1"/>
    </source>
</evidence>
<proteinExistence type="predicted"/>
<feature type="domain" description="BPTI/Kunitz inhibitor" evidence="2">
    <location>
        <begin position="712"/>
        <end position="771"/>
    </location>
</feature>
<dbReference type="PANTHER" id="PTHR46339">
    <property type="entry name" value="PROTEIN CBG15282-RELATED"/>
    <property type="match status" value="1"/>
</dbReference>
<dbReference type="SUPFAM" id="SSF57362">
    <property type="entry name" value="BPTI-like"/>
    <property type="match status" value="7"/>
</dbReference>
<feature type="domain" description="BPTI/Kunitz inhibitor" evidence="2">
    <location>
        <begin position="633"/>
        <end position="683"/>
    </location>
</feature>
<dbReference type="Pfam" id="PF00014">
    <property type="entry name" value="Kunitz_BPTI"/>
    <property type="match status" value="7"/>
</dbReference>
<feature type="domain" description="BPTI/Kunitz inhibitor" evidence="2">
    <location>
        <begin position="68"/>
        <end position="118"/>
    </location>
</feature>
<feature type="domain" description="BPTI/Kunitz inhibitor" evidence="2">
    <location>
        <begin position="460"/>
        <end position="510"/>
    </location>
</feature>
<feature type="region of interest" description="Disordered" evidence="1">
    <location>
        <begin position="321"/>
        <end position="359"/>
    </location>
</feature>
<evidence type="ECO:0000256" key="1">
    <source>
        <dbReference type="SAM" id="MobiDB-lite"/>
    </source>
</evidence>
<accession>A0A0N4X176</accession>
<dbReference type="PANTHER" id="PTHR46339:SF9">
    <property type="entry name" value="BPTI_KUNITZ INHIBITOR DOMAIN-CONTAINING PROTEIN"/>
    <property type="match status" value="1"/>
</dbReference>
<dbReference type="Gene3D" id="4.10.410.10">
    <property type="entry name" value="Pancreatic trypsin inhibitor Kunitz domain"/>
    <property type="match status" value="7"/>
</dbReference>
<dbReference type="InterPro" id="IPR002223">
    <property type="entry name" value="Kunitz_BPTI"/>
</dbReference>
<dbReference type="Pfam" id="PF14625">
    <property type="entry name" value="Lustrin_cystein"/>
    <property type="match status" value="2"/>
</dbReference>
<dbReference type="InterPro" id="IPR036880">
    <property type="entry name" value="Kunitz_BPTI_sf"/>
</dbReference>
<dbReference type="InterPro" id="IPR028150">
    <property type="entry name" value="Lustrin_cystein"/>
</dbReference>
<dbReference type="CDD" id="cd22593">
    <property type="entry name" value="Kunitz_conkunitzin"/>
    <property type="match status" value="6"/>
</dbReference>
<feature type="compositionally biased region" description="Low complexity" evidence="1">
    <location>
        <begin position="150"/>
        <end position="166"/>
    </location>
</feature>
<dbReference type="InterPro" id="IPR053014">
    <property type="entry name" value="Cuticle_assoc_divergent"/>
</dbReference>